<evidence type="ECO:0000313" key="3">
    <source>
        <dbReference type="Proteomes" id="UP001144372"/>
    </source>
</evidence>
<keyword evidence="1" id="KW-0812">Transmembrane</keyword>
<keyword evidence="3" id="KW-1185">Reference proteome</keyword>
<reference evidence="2" key="1">
    <citation type="submission" date="2022-12" db="EMBL/GenBank/DDBJ databases">
        <title>Reference genome sequencing for broad-spectrum identification of bacterial and archaeal isolates by mass spectrometry.</title>
        <authorList>
            <person name="Sekiguchi Y."/>
            <person name="Tourlousse D.M."/>
        </authorList>
    </citation>
    <scope>NUCLEOTIDE SEQUENCE</scope>
    <source>
        <strain evidence="2">ASRB1</strain>
    </source>
</reference>
<sequence length="68" mass="7353">MTYIIVGRDSSVPHAAADILHIVFALCAGYLCKRMGIDREVQASVRLLDDDSKALIRKAPAEINGVSP</sequence>
<dbReference type="EMBL" id="BSDR01000001">
    <property type="protein sequence ID" value="GLI36285.1"/>
    <property type="molecule type" value="Genomic_DNA"/>
</dbReference>
<evidence type="ECO:0000313" key="2">
    <source>
        <dbReference type="EMBL" id="GLI36285.1"/>
    </source>
</evidence>
<keyword evidence="1" id="KW-1133">Transmembrane helix</keyword>
<dbReference type="Proteomes" id="UP001144372">
    <property type="component" value="Unassembled WGS sequence"/>
</dbReference>
<organism evidence="2 3">
    <name type="scientific">Desulforhabdus amnigena</name>
    <dbReference type="NCBI Taxonomy" id="40218"/>
    <lineage>
        <taxon>Bacteria</taxon>
        <taxon>Pseudomonadati</taxon>
        <taxon>Thermodesulfobacteriota</taxon>
        <taxon>Syntrophobacteria</taxon>
        <taxon>Syntrophobacterales</taxon>
        <taxon>Syntrophobacteraceae</taxon>
        <taxon>Desulforhabdus</taxon>
    </lineage>
</organism>
<name>A0A9W6LAR5_9BACT</name>
<accession>A0A9W6LAR5</accession>
<gene>
    <name evidence="2" type="ORF">DAMNIGENAA_37180</name>
</gene>
<protein>
    <submittedName>
        <fullName evidence="2">Uncharacterized protein</fullName>
    </submittedName>
</protein>
<proteinExistence type="predicted"/>
<comment type="caution">
    <text evidence="2">The sequence shown here is derived from an EMBL/GenBank/DDBJ whole genome shotgun (WGS) entry which is preliminary data.</text>
</comment>
<dbReference type="AlphaFoldDB" id="A0A9W6LAR5"/>
<feature type="transmembrane region" description="Helical" evidence="1">
    <location>
        <begin position="12"/>
        <end position="32"/>
    </location>
</feature>
<evidence type="ECO:0000256" key="1">
    <source>
        <dbReference type="SAM" id="Phobius"/>
    </source>
</evidence>
<keyword evidence="1" id="KW-0472">Membrane</keyword>